<dbReference type="Pfam" id="PF00389">
    <property type="entry name" value="2-Hacid_dh"/>
    <property type="match status" value="1"/>
</dbReference>
<feature type="region of interest" description="Disordered" evidence="4">
    <location>
        <begin position="429"/>
        <end position="521"/>
    </location>
</feature>
<evidence type="ECO:0000313" key="7">
    <source>
        <dbReference type="EMBL" id="CAK9188471.1"/>
    </source>
</evidence>
<feature type="region of interest" description="Disordered" evidence="4">
    <location>
        <begin position="208"/>
        <end position="247"/>
    </location>
</feature>
<evidence type="ECO:0000256" key="4">
    <source>
        <dbReference type="SAM" id="MobiDB-lite"/>
    </source>
</evidence>
<dbReference type="PROSITE" id="PS00670">
    <property type="entry name" value="D_2_HYDROXYACID_DH_2"/>
    <property type="match status" value="1"/>
</dbReference>
<keyword evidence="3" id="KW-0520">NAD</keyword>
<feature type="non-terminal residue" evidence="7">
    <location>
        <position position="922"/>
    </location>
</feature>
<keyword evidence="8" id="KW-1185">Reference proteome</keyword>
<dbReference type="InterPro" id="IPR050857">
    <property type="entry name" value="D-2-hydroxyacid_DH"/>
</dbReference>
<name>A0ABC8V560_9AQUA</name>
<protein>
    <recommendedName>
        <fullName evidence="9">D-3-phosphoglycerate dehydrogenase</fullName>
    </recommendedName>
</protein>
<reference evidence="7 8" key="1">
    <citation type="submission" date="2024-02" db="EMBL/GenBank/DDBJ databases">
        <authorList>
            <person name="Vignale AGUSTIN F."/>
            <person name="Sosa J E."/>
            <person name="Modenutti C."/>
        </authorList>
    </citation>
    <scope>NUCLEOTIDE SEQUENCE [LARGE SCALE GENOMIC DNA]</scope>
</reference>
<proteinExistence type="inferred from homology"/>
<evidence type="ECO:0008006" key="9">
    <source>
        <dbReference type="Google" id="ProtNLM"/>
    </source>
</evidence>
<comment type="caution">
    <text evidence="7">The sequence shown here is derived from an EMBL/GenBank/DDBJ whole genome shotgun (WGS) entry which is preliminary data.</text>
</comment>
<organism evidence="7 8">
    <name type="scientific">Ilex paraguariensis</name>
    <name type="common">yerba mate</name>
    <dbReference type="NCBI Taxonomy" id="185542"/>
    <lineage>
        <taxon>Eukaryota</taxon>
        <taxon>Viridiplantae</taxon>
        <taxon>Streptophyta</taxon>
        <taxon>Embryophyta</taxon>
        <taxon>Tracheophyta</taxon>
        <taxon>Spermatophyta</taxon>
        <taxon>Magnoliopsida</taxon>
        <taxon>eudicotyledons</taxon>
        <taxon>Gunneridae</taxon>
        <taxon>Pentapetalae</taxon>
        <taxon>asterids</taxon>
        <taxon>campanulids</taxon>
        <taxon>Aquifoliales</taxon>
        <taxon>Aquifoliaceae</taxon>
        <taxon>Ilex</taxon>
    </lineage>
</organism>
<keyword evidence="2" id="KW-0560">Oxidoreductase</keyword>
<dbReference type="Gene3D" id="3.40.190.150">
    <property type="entry name" value="Bordetella uptake gene, domain 1"/>
    <property type="match status" value="2"/>
</dbReference>
<dbReference type="PANTHER" id="PTHR42789:SF1">
    <property type="entry name" value="D-ISOMER SPECIFIC 2-HYDROXYACID DEHYDROGENASE FAMILY PROTEIN (AFU_ORTHOLOGUE AFUA_6G10090)"/>
    <property type="match status" value="1"/>
</dbReference>
<dbReference type="GO" id="GO:0016491">
    <property type="term" value="F:oxidoreductase activity"/>
    <property type="evidence" value="ECO:0007669"/>
    <property type="project" value="UniProtKB-KW"/>
</dbReference>
<feature type="region of interest" description="Disordered" evidence="4">
    <location>
        <begin position="670"/>
        <end position="751"/>
    </location>
</feature>
<comment type="similarity">
    <text evidence="1">Belongs to the D-isomer specific 2-hydroxyacid dehydrogenase family.</text>
</comment>
<dbReference type="InterPro" id="IPR006139">
    <property type="entry name" value="D-isomer_2_OHA_DH_cat_dom"/>
</dbReference>
<feature type="domain" description="D-isomer specific 2-hydroxyacid dehydrogenase NAD-binding" evidence="6">
    <location>
        <begin position="35"/>
        <end position="174"/>
    </location>
</feature>
<dbReference type="InterPro" id="IPR006140">
    <property type="entry name" value="D-isomer_DH_NAD-bd"/>
</dbReference>
<dbReference type="InterPro" id="IPR042100">
    <property type="entry name" value="Bug_dom1"/>
</dbReference>
<dbReference type="AlphaFoldDB" id="A0ABC8V560"/>
<dbReference type="Proteomes" id="UP001642360">
    <property type="component" value="Unassembled WGS sequence"/>
</dbReference>
<dbReference type="PANTHER" id="PTHR42789">
    <property type="entry name" value="D-ISOMER SPECIFIC 2-HYDROXYACID DEHYDROGENASE FAMILY PROTEIN (AFU_ORTHOLOGUE AFUA_6G10090)"/>
    <property type="match status" value="1"/>
</dbReference>
<dbReference type="SUPFAM" id="SSF51735">
    <property type="entry name" value="NAD(P)-binding Rossmann-fold domains"/>
    <property type="match status" value="1"/>
</dbReference>
<dbReference type="EMBL" id="CAUOFW020010494">
    <property type="protein sequence ID" value="CAK9188471.1"/>
    <property type="molecule type" value="Genomic_DNA"/>
</dbReference>
<dbReference type="Pfam" id="PF02826">
    <property type="entry name" value="2-Hacid_dh_C"/>
    <property type="match status" value="1"/>
</dbReference>
<dbReference type="InterPro" id="IPR029753">
    <property type="entry name" value="D-isomer_DH_CS"/>
</dbReference>
<feature type="non-terminal residue" evidence="7">
    <location>
        <position position="1"/>
    </location>
</feature>
<evidence type="ECO:0000256" key="2">
    <source>
        <dbReference type="ARBA" id="ARBA00023002"/>
    </source>
</evidence>
<feature type="compositionally biased region" description="Low complexity" evidence="4">
    <location>
        <begin position="344"/>
        <end position="354"/>
    </location>
</feature>
<sequence>GSGCDTIDIEACTRAGVAVMNQSGGNADSVAEMAIGLMLSVLRRINESDRLLRAPARGFSREDVMGHELRGRTLGLVGVGEAGSRVAALGRAFGMQVIGCDPAYDAAGLAARGAEAVGFDELLQRADIVSLHCPRDASTLGLMNAAAFAAMKPGAVFVSTARGGIHDEAALHAAWPAATWPAPGSMSGTRSRRPPPIRCWPCPRWWPPSTPPVSRTRPAQQRRAGRHPDRAVAGRRPAARAPGQSRGLAACARAHRPGLTRPVPVPLAASLTMTTKPLRPLQEATQETKMTQQARRALCAGLAAACMALRPWPRLRPRLRARPLSLAQHRDDRGLRARRRHRPGGAAAGPPSGKEAGRQRGRAQPPGAGGGIGFGELARAKPDGYTIGFINTPNVLTIPIERKSSFHWSQYDLLGNLVDDPGGFAIHNSNASPRWPAWPPTPGPNPAPDRGHHGHGLGRPPGHAAVRQGHRHAAHPCALQGRGRGARRRHGPADHHRRHQRGRGAGLPEGRNSHPPAGPDVPTFKEQGIDIELASLRGLQRPRASRRRAQKLVDAVAAIAADPQFRQQAEACTRRCATWHRPPTRPSWSAPRPAFASSGPKCPGRTASLKALAMQTFEWTRTTAMTPLSRRSLAALALCALALPALAQGPITLIVGWPAGGPSDNVARLAGHAHERGPGPAHHHRQPGRCGRQPGQRRGGPRKARWQHHHAGHRGLARPELRALRQAQPRPAQGLRAHRHDHHLAQRAAGARGLAAALGRASSTTARAAWAPARSGRRQLQAAHGRGCHPHPLQGHGPGHDRPDGGPRGLRAHHGRHPLHPLGQAARPAVASRQRLPALPDVPTFEEAGVKGFYTDSWYGLVAPAGTPRAALERLNGALATALRNPEVQKQFIDQGSLPVKPMDVDAFWRFVREQMPVAAEQ</sequence>
<feature type="region of interest" description="Disordered" evidence="4">
    <location>
        <begin position="582"/>
        <end position="602"/>
    </location>
</feature>
<evidence type="ECO:0000259" key="6">
    <source>
        <dbReference type="Pfam" id="PF02826"/>
    </source>
</evidence>
<feature type="compositionally biased region" description="Basic residues" evidence="4">
    <location>
        <begin position="699"/>
        <end position="716"/>
    </location>
</feature>
<accession>A0ABC8V560</accession>
<dbReference type="Pfam" id="PF03401">
    <property type="entry name" value="TctC"/>
    <property type="match status" value="1"/>
</dbReference>
<feature type="region of interest" description="Disordered" evidence="4">
    <location>
        <begin position="781"/>
        <end position="816"/>
    </location>
</feature>
<evidence type="ECO:0000256" key="3">
    <source>
        <dbReference type="ARBA" id="ARBA00023027"/>
    </source>
</evidence>
<evidence type="ECO:0000259" key="5">
    <source>
        <dbReference type="Pfam" id="PF00389"/>
    </source>
</evidence>
<dbReference type="InterPro" id="IPR005064">
    <property type="entry name" value="BUG"/>
</dbReference>
<evidence type="ECO:0000256" key="1">
    <source>
        <dbReference type="ARBA" id="ARBA00005854"/>
    </source>
</evidence>
<feature type="domain" description="D-isomer specific 2-hydroxyacid dehydrogenase catalytic" evidence="5">
    <location>
        <begin position="1"/>
        <end position="281"/>
    </location>
</feature>
<feature type="compositionally biased region" description="Low complexity" evidence="4">
    <location>
        <begin position="234"/>
        <end position="247"/>
    </location>
</feature>
<dbReference type="Gene3D" id="3.40.50.720">
    <property type="entry name" value="NAD(P)-binding Rossmann-like Domain"/>
    <property type="match status" value="2"/>
</dbReference>
<feature type="compositionally biased region" description="Basic residues" evidence="4">
    <location>
        <begin position="484"/>
        <end position="502"/>
    </location>
</feature>
<feature type="region of interest" description="Disordered" evidence="4">
    <location>
        <begin position="323"/>
        <end position="375"/>
    </location>
</feature>
<gene>
    <name evidence="7" type="ORF">ILEXP_LOCUS59155</name>
</gene>
<evidence type="ECO:0000313" key="8">
    <source>
        <dbReference type="Proteomes" id="UP001642360"/>
    </source>
</evidence>
<feature type="compositionally biased region" description="Pro residues" evidence="4">
    <location>
        <begin position="436"/>
        <end position="447"/>
    </location>
</feature>
<dbReference type="InterPro" id="IPR036291">
    <property type="entry name" value="NAD(P)-bd_dom_sf"/>
</dbReference>